<dbReference type="GO" id="GO:0004157">
    <property type="term" value="F:dihydropyrimidinase activity"/>
    <property type="evidence" value="ECO:0007669"/>
    <property type="project" value="UniProtKB-EC"/>
</dbReference>
<dbReference type="Gene3D" id="3.20.20.140">
    <property type="entry name" value="Metal-dependent hydrolases"/>
    <property type="match status" value="1"/>
</dbReference>
<feature type="domain" description="Amidohydrolase-related" evidence="5">
    <location>
        <begin position="294"/>
        <end position="439"/>
    </location>
</feature>
<dbReference type="InterPro" id="IPR050378">
    <property type="entry name" value="Metallo-dep_Hydrolases_sf"/>
</dbReference>
<dbReference type="SUPFAM" id="SSF51556">
    <property type="entry name" value="Metallo-dependent hydrolases"/>
    <property type="match status" value="1"/>
</dbReference>
<dbReference type="Pfam" id="PF01979">
    <property type="entry name" value="Amidohydro_1"/>
    <property type="match status" value="1"/>
</dbReference>
<dbReference type="EC" id="3.5.2.2" evidence="6"/>
<sequence length="461" mass="51997">MLDSKIINCHIFTDEEEYFADIGIENGKIKELGKNLSESKKIIDAHNKIVLPGGVDTHCHLDQHTGNSSKMADNFKSGTKSAICGGTTTIISFALQEKGECLTSAILDYHEKANYNAYCDYSFHIIITDLNKGKTLDEIPGLINRGYSSFKMYMTYEELKLNDFDIIRLLDCISRNRGFALIHAENDECILWLTNTLLSQGFKNPYYHAESRPEYIESEAVNRAATLCRLVNAQMLIVHVSSKEAFKIIAEAKANNIKIFAETCPQYLFLSTENLCSKDIKESAKYVCSPPPRSVDNQKFVWNNIKNGNVDIFSSDHAPYCNNSSGKFFKSNTPNFNEIPNGIPGIETRMSLLLSEVLTNEFINIKDFVRITSVNPAKLFGLYPQKGTISIGSDADIVIWKEADIIIKNKNLHHNVDYTPYEGRKVSVWPEMVFVNGHILYNNGFLNPHVCTGKFIPRSPR</sequence>
<accession>A0ABS6A202</accession>
<dbReference type="InterPro" id="IPR006680">
    <property type="entry name" value="Amidohydro-rel"/>
</dbReference>
<evidence type="ECO:0000256" key="2">
    <source>
        <dbReference type="ARBA" id="ARBA00008829"/>
    </source>
</evidence>
<dbReference type="PANTHER" id="PTHR11647">
    <property type="entry name" value="HYDRANTOINASE/DIHYDROPYRIMIDINASE FAMILY MEMBER"/>
    <property type="match status" value="1"/>
</dbReference>
<dbReference type="SUPFAM" id="SSF51338">
    <property type="entry name" value="Composite domain of metallo-dependent hydrolases"/>
    <property type="match status" value="1"/>
</dbReference>
<name>A0ABS6A202_9PROT</name>
<dbReference type="RefSeq" id="WP_215885035.1">
    <property type="nucleotide sequence ID" value="NZ_JAAOMP010000166.1"/>
</dbReference>
<evidence type="ECO:0000256" key="3">
    <source>
        <dbReference type="ARBA" id="ARBA00022723"/>
    </source>
</evidence>
<dbReference type="Gene3D" id="2.30.40.10">
    <property type="entry name" value="Urease, subunit C, domain 1"/>
    <property type="match status" value="1"/>
</dbReference>
<gene>
    <name evidence="6" type="primary">hydA</name>
    <name evidence="6" type="ORF">HAP95_15530</name>
</gene>
<dbReference type="CDD" id="cd01314">
    <property type="entry name" value="D-HYD"/>
    <property type="match status" value="1"/>
</dbReference>
<dbReference type="InterPro" id="IPR032466">
    <property type="entry name" value="Metal_Hydrolase"/>
</dbReference>
<evidence type="ECO:0000313" key="6">
    <source>
        <dbReference type="EMBL" id="MBU2761542.1"/>
    </source>
</evidence>
<reference evidence="6 7" key="1">
    <citation type="journal article" date="2021" name="ISME J.">
        <title>Genomic evolution of the class Acidithiobacillia: deep-branching Proteobacteria living in extreme acidic conditions.</title>
        <authorList>
            <person name="Moya-Beltran A."/>
            <person name="Beard S."/>
            <person name="Rojas-Villalobos C."/>
            <person name="Issotta F."/>
            <person name="Gallardo Y."/>
            <person name="Ulloa R."/>
            <person name="Giaveno A."/>
            <person name="Degli Esposti M."/>
            <person name="Johnson D.B."/>
            <person name="Quatrini R."/>
        </authorList>
    </citation>
    <scope>NUCLEOTIDE SEQUENCE [LARGE SCALE GENOMIC DNA]</scope>
    <source>
        <strain evidence="6 7">RW2</strain>
    </source>
</reference>
<dbReference type="InterPro" id="IPR011778">
    <property type="entry name" value="Hydantoinase/dihydroPyrase"/>
</dbReference>
<dbReference type="PANTHER" id="PTHR11647:SF1">
    <property type="entry name" value="COLLAPSIN RESPONSE MEDIATOR PROTEIN"/>
    <property type="match status" value="1"/>
</dbReference>
<comment type="caution">
    <text evidence="6">The sequence shown here is derived from an EMBL/GenBank/DDBJ whole genome shotgun (WGS) entry which is preliminary data.</text>
</comment>
<dbReference type="EMBL" id="JAAOMP010000166">
    <property type="protein sequence ID" value="MBU2761542.1"/>
    <property type="molecule type" value="Genomic_DNA"/>
</dbReference>
<proteinExistence type="inferred from homology"/>
<comment type="similarity">
    <text evidence="2">Belongs to the metallo-dependent hydrolases superfamily. Hydantoinase/dihydropyrimidinase family.</text>
</comment>
<evidence type="ECO:0000259" key="5">
    <source>
        <dbReference type="Pfam" id="PF01979"/>
    </source>
</evidence>
<keyword evidence="7" id="KW-1185">Reference proteome</keyword>
<organism evidence="6 7">
    <name type="scientific">Acidithiobacillus sulfurivorans</name>
    <dbReference type="NCBI Taxonomy" id="1958756"/>
    <lineage>
        <taxon>Bacteria</taxon>
        <taxon>Pseudomonadati</taxon>
        <taxon>Pseudomonadota</taxon>
        <taxon>Acidithiobacillia</taxon>
        <taxon>Acidithiobacillales</taxon>
        <taxon>Acidithiobacillaceae</taxon>
        <taxon>Acidithiobacillus</taxon>
    </lineage>
</organism>
<protein>
    <submittedName>
        <fullName evidence="6">Dihydropyrimidinase</fullName>
        <ecNumber evidence="6">3.5.2.2</ecNumber>
    </submittedName>
</protein>
<evidence type="ECO:0000256" key="1">
    <source>
        <dbReference type="ARBA" id="ARBA00001947"/>
    </source>
</evidence>
<keyword evidence="3" id="KW-0479">Metal-binding</keyword>
<comment type="cofactor">
    <cofactor evidence="1">
        <name>Zn(2+)</name>
        <dbReference type="ChEBI" id="CHEBI:29105"/>
    </cofactor>
</comment>
<evidence type="ECO:0000256" key="4">
    <source>
        <dbReference type="ARBA" id="ARBA00022801"/>
    </source>
</evidence>
<evidence type="ECO:0000313" key="7">
    <source>
        <dbReference type="Proteomes" id="UP000755654"/>
    </source>
</evidence>
<dbReference type="InterPro" id="IPR011059">
    <property type="entry name" value="Metal-dep_hydrolase_composite"/>
</dbReference>
<dbReference type="Proteomes" id="UP000755654">
    <property type="component" value="Unassembled WGS sequence"/>
</dbReference>
<keyword evidence="4 6" id="KW-0378">Hydrolase</keyword>
<dbReference type="NCBIfam" id="TIGR02033">
    <property type="entry name" value="D-hydantoinase"/>
    <property type="match status" value="1"/>
</dbReference>